<dbReference type="PROSITE" id="PS00534">
    <property type="entry name" value="FERROCHELATASE"/>
    <property type="match status" value="1"/>
</dbReference>
<dbReference type="HAMAP" id="MF_00323">
    <property type="entry name" value="Ferrochelatase"/>
    <property type="match status" value="1"/>
</dbReference>
<protein>
    <recommendedName>
        <fullName evidence="9 10">Ferrochelatase</fullName>
        <ecNumber evidence="9 10">4.98.1.1</ecNumber>
    </recommendedName>
    <alternativeName>
        <fullName evidence="9">Heme synthase</fullName>
    </alternativeName>
    <alternativeName>
        <fullName evidence="9">Protoheme ferro-lyase</fullName>
    </alternativeName>
</protein>
<dbReference type="NCBIfam" id="TIGR00109">
    <property type="entry name" value="hemH"/>
    <property type="match status" value="1"/>
</dbReference>
<evidence type="ECO:0000256" key="6">
    <source>
        <dbReference type="ARBA" id="ARBA00023239"/>
    </source>
</evidence>
<comment type="subcellular location">
    <subcellularLocation>
        <location evidence="9 10">Cytoplasm</location>
    </subcellularLocation>
</comment>
<dbReference type="Pfam" id="PF00762">
    <property type="entry name" value="Ferrochelatase"/>
    <property type="match status" value="1"/>
</dbReference>
<keyword evidence="4 9" id="KW-0408">Iron</keyword>
<keyword evidence="6 9" id="KW-0456">Lyase</keyword>
<dbReference type="InterPro" id="IPR001015">
    <property type="entry name" value="Ferrochelatase"/>
</dbReference>
<sequence>MTSPSQIGVLLCNLGTPDAPTAAALRPYLREFLGDPRVVELRRWQWLPVLYGFILPFRPKKSAKLYETVWTDQGSPLLVLSQKLTDGVARALGTEAGIRVGLGMRYGNPSIGSALEALKAEGCSRILVVPLYPQYSATTAGSTFDAVWQELLTWRVVPEIRTVREYGTEDGYLDALVASIRERWNSEGEPERLLLSFHGIPKRYYDHGDPYPDQCRETARLLREKLGMTEERCLTSFQSVFGREEWVKPATDATVEQLARNGVKTLDVICPGFSVDCLETLEEIDGQNREIFLEHGGERFRYIPCLNDREDHVRMLTELIARSLQGWVLPESAAMRSLGGS</sequence>
<dbReference type="PANTHER" id="PTHR11108:SF1">
    <property type="entry name" value="FERROCHELATASE, MITOCHONDRIAL"/>
    <property type="match status" value="1"/>
</dbReference>
<dbReference type="PANTHER" id="PTHR11108">
    <property type="entry name" value="FERROCHELATASE"/>
    <property type="match status" value="1"/>
</dbReference>
<dbReference type="SUPFAM" id="SSF53800">
    <property type="entry name" value="Chelatase"/>
    <property type="match status" value="1"/>
</dbReference>
<keyword evidence="7 9" id="KW-0627">Porphyrin biosynthesis</keyword>
<proteinExistence type="inferred from homology"/>
<feature type="binding site" evidence="9">
    <location>
        <position position="198"/>
    </location>
    <ligand>
        <name>Fe(2+)</name>
        <dbReference type="ChEBI" id="CHEBI:29033"/>
    </ligand>
</feature>
<dbReference type="CDD" id="cd00419">
    <property type="entry name" value="Ferrochelatase_C"/>
    <property type="match status" value="1"/>
</dbReference>
<feature type="binding site" evidence="9">
    <location>
        <position position="279"/>
    </location>
    <ligand>
        <name>Fe(2+)</name>
        <dbReference type="ChEBI" id="CHEBI:29033"/>
    </ligand>
</feature>
<evidence type="ECO:0000313" key="12">
    <source>
        <dbReference type="Proteomes" id="UP000739538"/>
    </source>
</evidence>
<dbReference type="Proteomes" id="UP000739538">
    <property type="component" value="Unassembled WGS sequence"/>
</dbReference>
<accession>A0A956NAK6</accession>
<evidence type="ECO:0000256" key="2">
    <source>
        <dbReference type="ARBA" id="ARBA00022490"/>
    </source>
</evidence>
<dbReference type="AlphaFoldDB" id="A0A956NAK6"/>
<dbReference type="GO" id="GO:0046872">
    <property type="term" value="F:metal ion binding"/>
    <property type="evidence" value="ECO:0007669"/>
    <property type="project" value="UniProtKB-KW"/>
</dbReference>
<dbReference type="GO" id="GO:0006783">
    <property type="term" value="P:heme biosynthetic process"/>
    <property type="evidence" value="ECO:0007669"/>
    <property type="project" value="UniProtKB-UniRule"/>
</dbReference>
<evidence type="ECO:0000313" key="11">
    <source>
        <dbReference type="EMBL" id="MCA9755368.1"/>
    </source>
</evidence>
<evidence type="ECO:0000256" key="1">
    <source>
        <dbReference type="ARBA" id="ARBA00007718"/>
    </source>
</evidence>
<evidence type="ECO:0000256" key="4">
    <source>
        <dbReference type="ARBA" id="ARBA00023004"/>
    </source>
</evidence>
<dbReference type="Gene3D" id="3.40.50.1400">
    <property type="match status" value="2"/>
</dbReference>
<name>A0A956NAK6_UNCEI</name>
<comment type="similarity">
    <text evidence="1 9 10">Belongs to the ferrochelatase family.</text>
</comment>
<dbReference type="FunFam" id="3.40.50.1400:FF:000002">
    <property type="entry name" value="Ferrochelatase"/>
    <property type="match status" value="1"/>
</dbReference>
<reference evidence="11" key="2">
    <citation type="journal article" date="2021" name="Microbiome">
        <title>Successional dynamics and alternative stable states in a saline activated sludge microbial community over 9 years.</title>
        <authorList>
            <person name="Wang Y."/>
            <person name="Ye J."/>
            <person name="Ju F."/>
            <person name="Liu L."/>
            <person name="Boyd J.A."/>
            <person name="Deng Y."/>
            <person name="Parks D.H."/>
            <person name="Jiang X."/>
            <person name="Yin X."/>
            <person name="Woodcroft B.J."/>
            <person name="Tyson G.W."/>
            <person name="Hugenholtz P."/>
            <person name="Polz M.F."/>
            <person name="Zhang T."/>
        </authorList>
    </citation>
    <scope>NUCLEOTIDE SEQUENCE</scope>
    <source>
        <strain evidence="11">HKST-UBA02</strain>
    </source>
</reference>
<dbReference type="InterPro" id="IPR033659">
    <property type="entry name" value="Ferrochelatase_N"/>
</dbReference>
<keyword evidence="2 9" id="KW-0963">Cytoplasm</keyword>
<dbReference type="EC" id="4.98.1.1" evidence="9 10"/>
<dbReference type="CDD" id="cd03411">
    <property type="entry name" value="Ferrochelatase_N"/>
    <property type="match status" value="1"/>
</dbReference>
<evidence type="ECO:0000256" key="5">
    <source>
        <dbReference type="ARBA" id="ARBA00023133"/>
    </source>
</evidence>
<evidence type="ECO:0000256" key="7">
    <source>
        <dbReference type="ARBA" id="ARBA00023244"/>
    </source>
</evidence>
<evidence type="ECO:0000256" key="10">
    <source>
        <dbReference type="RuleBase" id="RU000607"/>
    </source>
</evidence>
<dbReference type="GO" id="GO:0005737">
    <property type="term" value="C:cytoplasm"/>
    <property type="evidence" value="ECO:0007669"/>
    <property type="project" value="UniProtKB-SubCell"/>
</dbReference>
<comment type="caution">
    <text evidence="11">The sequence shown here is derived from an EMBL/GenBank/DDBJ whole genome shotgun (WGS) entry which is preliminary data.</text>
</comment>
<comment type="catalytic activity">
    <reaction evidence="9 10">
        <text>heme b + 2 H(+) = protoporphyrin IX + Fe(2+)</text>
        <dbReference type="Rhea" id="RHEA:22584"/>
        <dbReference type="ChEBI" id="CHEBI:15378"/>
        <dbReference type="ChEBI" id="CHEBI:29033"/>
        <dbReference type="ChEBI" id="CHEBI:57306"/>
        <dbReference type="ChEBI" id="CHEBI:60344"/>
        <dbReference type="EC" id="4.98.1.1"/>
    </reaction>
</comment>
<keyword evidence="3 9" id="KW-0479">Metal-binding</keyword>
<comment type="function">
    <text evidence="9 10">Catalyzes the ferrous insertion into protoporphyrin IX.</text>
</comment>
<dbReference type="InterPro" id="IPR033644">
    <property type="entry name" value="Ferrochelatase_C"/>
</dbReference>
<gene>
    <name evidence="9" type="primary">hemH</name>
    <name evidence="11" type="ORF">KDA27_06155</name>
</gene>
<dbReference type="GO" id="GO:0004325">
    <property type="term" value="F:ferrochelatase activity"/>
    <property type="evidence" value="ECO:0007669"/>
    <property type="project" value="UniProtKB-UniRule"/>
</dbReference>
<keyword evidence="5 9" id="KW-0350">Heme biosynthesis</keyword>
<evidence type="ECO:0000256" key="8">
    <source>
        <dbReference type="ARBA" id="ARBA00024536"/>
    </source>
</evidence>
<comment type="catalytic activity">
    <reaction evidence="8">
        <text>Fe-coproporphyrin III + 2 H(+) = coproporphyrin III + Fe(2+)</text>
        <dbReference type="Rhea" id="RHEA:49572"/>
        <dbReference type="ChEBI" id="CHEBI:15378"/>
        <dbReference type="ChEBI" id="CHEBI:29033"/>
        <dbReference type="ChEBI" id="CHEBI:68438"/>
        <dbReference type="ChEBI" id="CHEBI:131725"/>
        <dbReference type="EC" id="4.99.1.9"/>
    </reaction>
    <physiologicalReaction direction="right-to-left" evidence="8">
        <dbReference type="Rhea" id="RHEA:49574"/>
    </physiologicalReaction>
</comment>
<dbReference type="EMBL" id="JAGQHS010000021">
    <property type="protein sequence ID" value="MCA9755368.1"/>
    <property type="molecule type" value="Genomic_DNA"/>
</dbReference>
<organism evidence="11 12">
    <name type="scientific">Eiseniibacteriota bacterium</name>
    <dbReference type="NCBI Taxonomy" id="2212470"/>
    <lineage>
        <taxon>Bacteria</taxon>
        <taxon>Candidatus Eiseniibacteriota</taxon>
    </lineage>
</organism>
<evidence type="ECO:0000256" key="9">
    <source>
        <dbReference type="HAMAP-Rule" id="MF_00323"/>
    </source>
</evidence>
<evidence type="ECO:0000256" key="3">
    <source>
        <dbReference type="ARBA" id="ARBA00022723"/>
    </source>
</evidence>
<dbReference type="InterPro" id="IPR019772">
    <property type="entry name" value="Ferrochelatase_AS"/>
</dbReference>
<reference evidence="11" key="1">
    <citation type="submission" date="2020-04" db="EMBL/GenBank/DDBJ databases">
        <authorList>
            <person name="Zhang T."/>
        </authorList>
    </citation>
    <scope>NUCLEOTIDE SEQUENCE</scope>
    <source>
        <strain evidence="11">HKST-UBA02</strain>
    </source>
</reference>
<comment type="pathway">
    <text evidence="9 10">Porphyrin-containing compound metabolism; protoheme biosynthesis; protoheme from protoporphyrin-IX: step 1/1.</text>
</comment>